<evidence type="ECO:0000313" key="3">
    <source>
        <dbReference type="Proteomes" id="UP000521943"/>
    </source>
</evidence>
<reference evidence="2 3" key="1">
    <citation type="submission" date="2020-07" db="EMBL/GenBank/DDBJ databases">
        <title>Comparative genomics of pyrophilous fungi reveals a link between fire events and developmental genes.</title>
        <authorList>
            <consortium name="DOE Joint Genome Institute"/>
            <person name="Steindorff A.S."/>
            <person name="Carver A."/>
            <person name="Calhoun S."/>
            <person name="Stillman K."/>
            <person name="Liu H."/>
            <person name="Lipzen A."/>
            <person name="Pangilinan J."/>
            <person name="Labutti K."/>
            <person name="Bruns T.D."/>
            <person name="Grigoriev I.V."/>
        </authorList>
    </citation>
    <scope>NUCLEOTIDE SEQUENCE [LARGE SCALE GENOMIC DNA]</scope>
    <source>
        <strain evidence="2 3">CBS 144469</strain>
    </source>
</reference>
<feature type="compositionally biased region" description="Basic residues" evidence="1">
    <location>
        <begin position="141"/>
        <end position="151"/>
    </location>
</feature>
<dbReference type="AlphaFoldDB" id="A0A8H6IHP9"/>
<gene>
    <name evidence="2" type="ORF">DFP72DRAFT_1058223</name>
</gene>
<dbReference type="Proteomes" id="UP000521943">
    <property type="component" value="Unassembled WGS sequence"/>
</dbReference>
<dbReference type="EMBL" id="JACGCI010000002">
    <property type="protein sequence ID" value="KAF6765658.1"/>
    <property type="molecule type" value="Genomic_DNA"/>
</dbReference>
<feature type="region of interest" description="Disordered" evidence="1">
    <location>
        <begin position="69"/>
        <end position="187"/>
    </location>
</feature>
<proteinExistence type="predicted"/>
<evidence type="ECO:0000256" key="1">
    <source>
        <dbReference type="SAM" id="MobiDB-lite"/>
    </source>
</evidence>
<protein>
    <submittedName>
        <fullName evidence="2">Uncharacterized protein</fullName>
    </submittedName>
</protein>
<name>A0A8H6IHP9_9AGAR</name>
<organism evidence="2 3">
    <name type="scientific">Ephemerocybe angulata</name>
    <dbReference type="NCBI Taxonomy" id="980116"/>
    <lineage>
        <taxon>Eukaryota</taxon>
        <taxon>Fungi</taxon>
        <taxon>Dikarya</taxon>
        <taxon>Basidiomycota</taxon>
        <taxon>Agaricomycotina</taxon>
        <taxon>Agaricomycetes</taxon>
        <taxon>Agaricomycetidae</taxon>
        <taxon>Agaricales</taxon>
        <taxon>Agaricineae</taxon>
        <taxon>Psathyrellaceae</taxon>
        <taxon>Ephemerocybe</taxon>
    </lineage>
</organism>
<keyword evidence="3" id="KW-1185">Reference proteome</keyword>
<evidence type="ECO:0000313" key="2">
    <source>
        <dbReference type="EMBL" id="KAF6765658.1"/>
    </source>
</evidence>
<sequence length="290" mass="32504">MLRELREYTLRGTTPSGGHRLEVRSPTLLPVSRNKWTSIPHRSPPHFAIYYIISRDAVSRGEDDAIYGQGQEEEEQTSAIPEPSEDWDGDAEEKATHLALYQIRTPSSAPTPTQHRSRPPSLRISHNPQLLHPRPNSKCSQRARRRFKSKKTSSSASKDTRDKLERKRLHLERLNQQGVLPKMREARSSRGSRVAGAWFRLLHSDDRRALVRRVEVEVGVEARAVLGVVVGAGVKVQEEFGDFVDVPRDSVPSVPQDDEDAVDLGAGMYAGSGRKIYAGKSVVSDERSPF</sequence>
<comment type="caution">
    <text evidence="2">The sequence shown here is derived from an EMBL/GenBank/DDBJ whole genome shotgun (WGS) entry which is preliminary data.</text>
</comment>
<feature type="compositionally biased region" description="Polar residues" evidence="1">
    <location>
        <begin position="104"/>
        <end position="114"/>
    </location>
</feature>
<accession>A0A8H6IHP9</accession>